<evidence type="ECO:0000256" key="1">
    <source>
        <dbReference type="SAM" id="MobiDB-lite"/>
    </source>
</evidence>
<dbReference type="Proteomes" id="UP000677082">
    <property type="component" value="Unassembled WGS sequence"/>
</dbReference>
<proteinExistence type="predicted"/>
<evidence type="ECO:0000313" key="3">
    <source>
        <dbReference type="Proteomes" id="UP000677082"/>
    </source>
</evidence>
<dbReference type="RefSeq" id="WP_213011818.1">
    <property type="nucleotide sequence ID" value="NZ_BOQN01000107.1"/>
</dbReference>
<feature type="compositionally biased region" description="Low complexity" evidence="1">
    <location>
        <begin position="57"/>
        <end position="70"/>
    </location>
</feature>
<protein>
    <submittedName>
        <fullName evidence="2">Uncharacterized protein</fullName>
    </submittedName>
</protein>
<sequence>MTPRSRGHGGGGGDDPPSGGRGRRGRGGRPGNVEHGEGQTRDALQLGRPTAEGGGPSPSAGSRSSPAGQPQGVPYGFRDFGQFREFATRFRDRMRELYPDLDMGFQGSAVTGRSADTGEPFDEGRVSDYDVAISGDSVNRAAHENGVPFRGDGVSTGPLTERDLDRLGLDGILDDASAETGREVHIMIFRTIEEAAGRKPTIKVWF</sequence>
<keyword evidence="3" id="KW-1185">Reference proteome</keyword>
<feature type="region of interest" description="Disordered" evidence="1">
    <location>
        <begin position="1"/>
        <end position="78"/>
    </location>
</feature>
<reference evidence="2 3" key="1">
    <citation type="submission" date="2021-03" db="EMBL/GenBank/DDBJ databases">
        <title>Whole genome shotgun sequence of Actinoplanes toevensis NBRC 105298.</title>
        <authorList>
            <person name="Komaki H."/>
            <person name="Tamura T."/>
        </authorList>
    </citation>
    <scope>NUCLEOTIDE SEQUENCE [LARGE SCALE GENOMIC DNA]</scope>
    <source>
        <strain evidence="2 3">NBRC 105298</strain>
    </source>
</reference>
<dbReference type="AlphaFoldDB" id="A0A920BPF5"/>
<accession>A0A920BPF5</accession>
<organism evidence="2 3">
    <name type="scientific">Paractinoplanes toevensis</name>
    <dbReference type="NCBI Taxonomy" id="571911"/>
    <lineage>
        <taxon>Bacteria</taxon>
        <taxon>Bacillati</taxon>
        <taxon>Actinomycetota</taxon>
        <taxon>Actinomycetes</taxon>
        <taxon>Micromonosporales</taxon>
        <taxon>Micromonosporaceae</taxon>
        <taxon>Paractinoplanes</taxon>
    </lineage>
</organism>
<evidence type="ECO:0000313" key="2">
    <source>
        <dbReference type="EMBL" id="GIM96135.1"/>
    </source>
</evidence>
<dbReference type="EMBL" id="BOQN01000107">
    <property type="protein sequence ID" value="GIM96135.1"/>
    <property type="molecule type" value="Genomic_DNA"/>
</dbReference>
<gene>
    <name evidence="2" type="ORF">Ato02nite_079280</name>
</gene>
<comment type="caution">
    <text evidence="2">The sequence shown here is derived from an EMBL/GenBank/DDBJ whole genome shotgun (WGS) entry which is preliminary data.</text>
</comment>
<name>A0A920BPF5_9ACTN</name>